<dbReference type="NCBIfam" id="NF041516">
    <property type="entry name" value="PA2928_fam"/>
    <property type="match status" value="1"/>
</dbReference>
<evidence type="ECO:0000313" key="4">
    <source>
        <dbReference type="Proteomes" id="UP000572635"/>
    </source>
</evidence>
<name>A0A7W8QLP8_9ACTN</name>
<keyword evidence="2" id="KW-0472">Membrane</keyword>
<dbReference type="AlphaFoldDB" id="A0A7W8QLP8"/>
<comment type="caution">
    <text evidence="3">The sequence shown here is derived from an EMBL/GenBank/DDBJ whole genome shotgun (WGS) entry which is preliminary data.</text>
</comment>
<evidence type="ECO:0000256" key="1">
    <source>
        <dbReference type="SAM" id="MobiDB-lite"/>
    </source>
</evidence>
<keyword evidence="2" id="KW-1133">Transmembrane helix</keyword>
<feature type="region of interest" description="Disordered" evidence="1">
    <location>
        <begin position="224"/>
        <end position="252"/>
    </location>
</feature>
<gene>
    <name evidence="3" type="ORF">HDA36_002851</name>
</gene>
<keyword evidence="4" id="KW-1185">Reference proteome</keyword>
<dbReference type="RefSeq" id="WP_184392290.1">
    <property type="nucleotide sequence ID" value="NZ_BAAAJD010000186.1"/>
</dbReference>
<proteinExistence type="predicted"/>
<organism evidence="3 4">
    <name type="scientific">Nocardiopsis composta</name>
    <dbReference type="NCBI Taxonomy" id="157465"/>
    <lineage>
        <taxon>Bacteria</taxon>
        <taxon>Bacillati</taxon>
        <taxon>Actinomycetota</taxon>
        <taxon>Actinomycetes</taxon>
        <taxon>Streptosporangiales</taxon>
        <taxon>Nocardiopsidaceae</taxon>
        <taxon>Nocardiopsis</taxon>
    </lineage>
</organism>
<dbReference type="InterPro" id="IPR048161">
    <property type="entry name" value="PA2928-like"/>
</dbReference>
<protein>
    <submittedName>
        <fullName evidence="3">Uncharacterized protein</fullName>
    </submittedName>
</protein>
<dbReference type="Proteomes" id="UP000572635">
    <property type="component" value="Unassembled WGS sequence"/>
</dbReference>
<dbReference type="EMBL" id="JACHDB010000001">
    <property type="protein sequence ID" value="MBB5432767.1"/>
    <property type="molecule type" value="Genomic_DNA"/>
</dbReference>
<evidence type="ECO:0000313" key="3">
    <source>
        <dbReference type="EMBL" id="MBB5432767.1"/>
    </source>
</evidence>
<sequence>MAASLSAAPPRPLWRRAASLAPFLAGGLLLLLMFGVPGFIVNTSHSEIGAEAAFGTADGREVLVIGYEDTGFSGLWMLAGETSGERVAAVDVQTGEVVWDSGLSDASWIPEVIAAGDAYAYVRSANGLAIVSMENGETVVEGEDIVGLGEGHLDDEDAYLYDPERHSVIAVTAGGAVKEIPVDEVSAAEAGPAVRDTWSCLFPEVTGRPGGRIASFEQTLPSAIVGGSADGPAGGGDAEGSGTSLSFHAPGGAPRGVPARHLYIAQAGETDSREITGTEFYTPGFVQEVTWNRPYTGACPDAEWPFDGVLPGESETSMTTAGTATGHVIVEGAAGPNTEEKVLTVVDAETGEAASATPVHRFDRAMTAPSGRTVLTTSSFFPPLFDLPVLPRPLAASVLIIDEEGKTHRAVIGRTNYFGV</sequence>
<reference evidence="3 4" key="1">
    <citation type="submission" date="2020-08" db="EMBL/GenBank/DDBJ databases">
        <title>Sequencing the genomes of 1000 actinobacteria strains.</title>
        <authorList>
            <person name="Klenk H.-P."/>
        </authorList>
    </citation>
    <scope>NUCLEOTIDE SEQUENCE [LARGE SCALE GENOMIC DNA]</scope>
    <source>
        <strain evidence="3 4">DSM 44551</strain>
    </source>
</reference>
<feature type="compositionally biased region" description="Gly residues" evidence="1">
    <location>
        <begin position="228"/>
        <end position="239"/>
    </location>
</feature>
<feature type="transmembrane region" description="Helical" evidence="2">
    <location>
        <begin position="20"/>
        <end position="40"/>
    </location>
</feature>
<keyword evidence="2" id="KW-0812">Transmembrane</keyword>
<evidence type="ECO:0000256" key="2">
    <source>
        <dbReference type="SAM" id="Phobius"/>
    </source>
</evidence>
<accession>A0A7W8QLP8</accession>